<reference evidence="2" key="2">
    <citation type="submission" date="2015-01" db="EMBL/GenBank/DDBJ databases">
        <title>Evolutionary Origins and Diversification of the Mycorrhizal Mutualists.</title>
        <authorList>
            <consortium name="DOE Joint Genome Institute"/>
            <consortium name="Mycorrhizal Genomics Consortium"/>
            <person name="Kohler A."/>
            <person name="Kuo A."/>
            <person name="Nagy L.G."/>
            <person name="Floudas D."/>
            <person name="Copeland A."/>
            <person name="Barry K.W."/>
            <person name="Cichocki N."/>
            <person name="Veneault-Fourrey C."/>
            <person name="LaButti K."/>
            <person name="Lindquist E.A."/>
            <person name="Lipzen A."/>
            <person name="Lundell T."/>
            <person name="Morin E."/>
            <person name="Murat C."/>
            <person name="Riley R."/>
            <person name="Ohm R."/>
            <person name="Sun H."/>
            <person name="Tunlid A."/>
            <person name="Henrissat B."/>
            <person name="Grigoriev I.V."/>
            <person name="Hibbett D.S."/>
            <person name="Martin F."/>
        </authorList>
    </citation>
    <scope>NUCLEOTIDE SEQUENCE [LARGE SCALE GENOMIC DNA]</scope>
    <source>
        <strain evidence="2">441</strain>
    </source>
</reference>
<accession>A0A0C9Y676</accession>
<evidence type="ECO:0000313" key="2">
    <source>
        <dbReference type="Proteomes" id="UP000054018"/>
    </source>
</evidence>
<sequence length="80" mass="8822">MLASQASPHVNLACASSLLRCLHIYAILRSGNMTLPHFLHLVDFSLLIPHYQARKFSAHAQSTGPIGNEHFSAAYLISTY</sequence>
<reference evidence="1 2" key="1">
    <citation type="submission" date="2014-04" db="EMBL/GenBank/DDBJ databases">
        <authorList>
            <consortium name="DOE Joint Genome Institute"/>
            <person name="Kuo A."/>
            <person name="Kohler A."/>
            <person name="Costa M.D."/>
            <person name="Nagy L.G."/>
            <person name="Floudas D."/>
            <person name="Copeland A."/>
            <person name="Barry K.W."/>
            <person name="Cichocki N."/>
            <person name="Veneault-Fourrey C."/>
            <person name="LaButti K."/>
            <person name="Lindquist E.A."/>
            <person name="Lipzen A."/>
            <person name="Lundell T."/>
            <person name="Morin E."/>
            <person name="Murat C."/>
            <person name="Sun H."/>
            <person name="Tunlid A."/>
            <person name="Henrissat B."/>
            <person name="Grigoriev I.V."/>
            <person name="Hibbett D.S."/>
            <person name="Martin F."/>
            <person name="Nordberg H.P."/>
            <person name="Cantor M.N."/>
            <person name="Hua S.X."/>
        </authorList>
    </citation>
    <scope>NUCLEOTIDE SEQUENCE [LARGE SCALE GENOMIC DNA]</scope>
    <source>
        <strain evidence="1 2">441</strain>
    </source>
</reference>
<dbReference type="HOGENOM" id="CLU_2590684_0_0_1"/>
<dbReference type="Proteomes" id="UP000054018">
    <property type="component" value="Unassembled WGS sequence"/>
</dbReference>
<protein>
    <submittedName>
        <fullName evidence="1">Uncharacterized protein</fullName>
    </submittedName>
</protein>
<evidence type="ECO:0000313" key="1">
    <source>
        <dbReference type="EMBL" id="KIK20215.1"/>
    </source>
</evidence>
<dbReference type="EMBL" id="KN833770">
    <property type="protein sequence ID" value="KIK20215.1"/>
    <property type="molecule type" value="Genomic_DNA"/>
</dbReference>
<dbReference type="AlphaFoldDB" id="A0A0C9Y676"/>
<organism evidence="1 2">
    <name type="scientific">Pisolithus microcarpus 441</name>
    <dbReference type="NCBI Taxonomy" id="765257"/>
    <lineage>
        <taxon>Eukaryota</taxon>
        <taxon>Fungi</taxon>
        <taxon>Dikarya</taxon>
        <taxon>Basidiomycota</taxon>
        <taxon>Agaricomycotina</taxon>
        <taxon>Agaricomycetes</taxon>
        <taxon>Agaricomycetidae</taxon>
        <taxon>Boletales</taxon>
        <taxon>Sclerodermatineae</taxon>
        <taxon>Pisolithaceae</taxon>
        <taxon>Pisolithus</taxon>
    </lineage>
</organism>
<keyword evidence="2" id="KW-1185">Reference proteome</keyword>
<name>A0A0C9Y676_9AGAM</name>
<gene>
    <name evidence="1" type="ORF">PISMIDRAFT_598563</name>
</gene>
<proteinExistence type="predicted"/>